<protein>
    <submittedName>
        <fullName evidence="4">YigZ family protein</fullName>
    </submittedName>
</protein>
<dbReference type="Pfam" id="PF09186">
    <property type="entry name" value="DUF1949"/>
    <property type="match status" value="1"/>
</dbReference>
<dbReference type="SUPFAM" id="SSF54211">
    <property type="entry name" value="Ribosomal protein S5 domain 2-like"/>
    <property type="match status" value="1"/>
</dbReference>
<accession>A0A9D0YTW5</accession>
<dbReference type="GO" id="GO:0006446">
    <property type="term" value="P:regulation of translational initiation"/>
    <property type="evidence" value="ECO:0007669"/>
    <property type="project" value="TreeGrafter"/>
</dbReference>
<sequence length="208" mass="22917">MSEYLIPTREAQATLVEKRSEFIGHVWPIETEEEARACIEWAKKKYHDARHNCWCYIVKDGAVRYSDDGEPQGTAGQPMLGVFQKEGVTNVCCVVTRYFGGILLGAGGLVRAYTQASKMALDESGISVVRRWVEVTVDCPYNFFERVKLEVTALDGVVGDVDYTDHVTVHALLPEGQEVPFGARITEISAGGFSAVEVGEVFKPVPLA</sequence>
<dbReference type="AlphaFoldDB" id="A0A9D0YTW5"/>
<proteinExistence type="inferred from homology"/>
<dbReference type="InterPro" id="IPR015269">
    <property type="entry name" value="UPF0029_Impact_C"/>
</dbReference>
<dbReference type="PANTHER" id="PTHR16301">
    <property type="entry name" value="IMPACT-RELATED"/>
    <property type="match status" value="1"/>
</dbReference>
<reference evidence="4" key="2">
    <citation type="journal article" date="2021" name="PeerJ">
        <title>Extensive microbial diversity within the chicken gut microbiome revealed by metagenomics and culture.</title>
        <authorList>
            <person name="Gilroy R."/>
            <person name="Ravi A."/>
            <person name="Getino M."/>
            <person name="Pursley I."/>
            <person name="Horton D.L."/>
            <person name="Alikhan N.F."/>
            <person name="Baker D."/>
            <person name="Gharbi K."/>
            <person name="Hall N."/>
            <person name="Watson M."/>
            <person name="Adriaenssens E.M."/>
            <person name="Foster-Nyarko E."/>
            <person name="Jarju S."/>
            <person name="Secka A."/>
            <person name="Antonio M."/>
            <person name="Oren A."/>
            <person name="Chaudhuri R.R."/>
            <person name="La Ragione R."/>
            <person name="Hildebrand F."/>
            <person name="Pallen M.J."/>
        </authorList>
    </citation>
    <scope>NUCLEOTIDE SEQUENCE</scope>
    <source>
        <strain evidence="4">ChiGjej2B2-12916</strain>
    </source>
</reference>
<organism evidence="4 5">
    <name type="scientific">Candidatus Enterenecus faecium</name>
    <dbReference type="NCBI Taxonomy" id="2840780"/>
    <lineage>
        <taxon>Bacteria</taxon>
        <taxon>Bacillati</taxon>
        <taxon>Bacillota</taxon>
        <taxon>Clostridia</taxon>
        <taxon>Eubacteriales</taxon>
        <taxon>Candidatus Enterenecus</taxon>
    </lineage>
</organism>
<dbReference type="InterPro" id="IPR020568">
    <property type="entry name" value="Ribosomal_Su5_D2-typ_SF"/>
</dbReference>
<dbReference type="InterPro" id="IPR001498">
    <property type="entry name" value="Impact_N"/>
</dbReference>
<feature type="domain" description="UPF0029" evidence="3">
    <location>
        <begin position="137"/>
        <end position="191"/>
    </location>
</feature>
<dbReference type="Pfam" id="PF01205">
    <property type="entry name" value="Impact_N"/>
    <property type="match status" value="1"/>
</dbReference>
<dbReference type="InterPro" id="IPR023582">
    <property type="entry name" value="Impact"/>
</dbReference>
<dbReference type="Gene3D" id="3.30.70.240">
    <property type="match status" value="1"/>
</dbReference>
<dbReference type="Gene3D" id="3.30.230.30">
    <property type="entry name" value="Impact, N-terminal domain"/>
    <property type="match status" value="1"/>
</dbReference>
<feature type="domain" description="Impact N-terminal" evidence="2">
    <location>
        <begin position="18"/>
        <end position="121"/>
    </location>
</feature>
<evidence type="ECO:0000259" key="3">
    <source>
        <dbReference type="Pfam" id="PF09186"/>
    </source>
</evidence>
<dbReference type="EMBL" id="DVFO01000041">
    <property type="protein sequence ID" value="HIQ60795.1"/>
    <property type="molecule type" value="Genomic_DNA"/>
</dbReference>
<reference evidence="4" key="1">
    <citation type="submission" date="2020-10" db="EMBL/GenBank/DDBJ databases">
        <authorList>
            <person name="Gilroy R."/>
        </authorList>
    </citation>
    <scope>NUCLEOTIDE SEQUENCE</scope>
    <source>
        <strain evidence="4">ChiGjej2B2-12916</strain>
    </source>
</reference>
<evidence type="ECO:0000313" key="4">
    <source>
        <dbReference type="EMBL" id="HIQ60795.1"/>
    </source>
</evidence>
<gene>
    <name evidence="4" type="ORF">IAD31_04265</name>
</gene>
<dbReference type="SUPFAM" id="SSF54980">
    <property type="entry name" value="EF-G C-terminal domain-like"/>
    <property type="match status" value="1"/>
</dbReference>
<comment type="caution">
    <text evidence="4">The sequence shown here is derived from an EMBL/GenBank/DDBJ whole genome shotgun (WGS) entry which is preliminary data.</text>
</comment>
<name>A0A9D0YTW5_9FIRM</name>
<comment type="similarity">
    <text evidence="1">Belongs to the IMPACT family.</text>
</comment>
<dbReference type="PANTHER" id="PTHR16301:SF20">
    <property type="entry name" value="IMPACT FAMILY MEMBER YIGZ"/>
    <property type="match status" value="1"/>
</dbReference>
<dbReference type="Proteomes" id="UP000886879">
    <property type="component" value="Unassembled WGS sequence"/>
</dbReference>
<evidence type="ECO:0000259" key="2">
    <source>
        <dbReference type="Pfam" id="PF01205"/>
    </source>
</evidence>
<dbReference type="InterPro" id="IPR036956">
    <property type="entry name" value="Impact_N_sf"/>
</dbReference>
<dbReference type="InterPro" id="IPR035647">
    <property type="entry name" value="EFG_III/V"/>
</dbReference>
<evidence type="ECO:0000256" key="1">
    <source>
        <dbReference type="ARBA" id="ARBA00007665"/>
    </source>
</evidence>
<evidence type="ECO:0000313" key="5">
    <source>
        <dbReference type="Proteomes" id="UP000886879"/>
    </source>
</evidence>
<dbReference type="GO" id="GO:0005737">
    <property type="term" value="C:cytoplasm"/>
    <property type="evidence" value="ECO:0007669"/>
    <property type="project" value="TreeGrafter"/>
</dbReference>